<gene>
    <name evidence="1" type="ORF">Mgra_00001205</name>
</gene>
<comment type="caution">
    <text evidence="1">The sequence shown here is derived from an EMBL/GenBank/DDBJ whole genome shotgun (WGS) entry which is preliminary data.</text>
</comment>
<keyword evidence="2" id="KW-1185">Reference proteome</keyword>
<reference evidence="1" key="1">
    <citation type="journal article" date="2020" name="Ecol. Evol.">
        <title>Genome structure and content of the rice root-knot nematode (Meloidogyne graminicola).</title>
        <authorList>
            <person name="Phan N.T."/>
            <person name="Danchin E.G.J."/>
            <person name="Klopp C."/>
            <person name="Perfus-Barbeoch L."/>
            <person name="Kozlowski D.K."/>
            <person name="Koutsovoulos G.D."/>
            <person name="Lopez-Roques C."/>
            <person name="Bouchez O."/>
            <person name="Zahm M."/>
            <person name="Besnard G."/>
            <person name="Bellafiore S."/>
        </authorList>
    </citation>
    <scope>NUCLEOTIDE SEQUENCE</scope>
    <source>
        <strain evidence="1">VN-18</strain>
    </source>
</reference>
<dbReference type="OrthoDB" id="5897756at2759"/>
<dbReference type="AlphaFoldDB" id="A0A8T0A2H2"/>
<protein>
    <submittedName>
        <fullName evidence="1">Uncharacterized protein</fullName>
    </submittedName>
</protein>
<dbReference type="Proteomes" id="UP000605970">
    <property type="component" value="Unassembled WGS sequence"/>
</dbReference>
<sequence length="36" mass="4437">MHRDFKRNFCKRCFNCWMAPESGKNDISIKIQKEFK</sequence>
<organism evidence="1 2">
    <name type="scientific">Meloidogyne graminicola</name>
    <dbReference type="NCBI Taxonomy" id="189291"/>
    <lineage>
        <taxon>Eukaryota</taxon>
        <taxon>Metazoa</taxon>
        <taxon>Ecdysozoa</taxon>
        <taxon>Nematoda</taxon>
        <taxon>Chromadorea</taxon>
        <taxon>Rhabditida</taxon>
        <taxon>Tylenchina</taxon>
        <taxon>Tylenchomorpha</taxon>
        <taxon>Tylenchoidea</taxon>
        <taxon>Meloidogynidae</taxon>
        <taxon>Meloidogyninae</taxon>
        <taxon>Meloidogyne</taxon>
    </lineage>
</organism>
<dbReference type="EMBL" id="JABEBT010000006">
    <property type="protein sequence ID" value="KAF7639243.1"/>
    <property type="molecule type" value="Genomic_DNA"/>
</dbReference>
<accession>A0A8T0A2H2</accession>
<proteinExistence type="predicted"/>
<name>A0A8T0A2H2_9BILA</name>
<evidence type="ECO:0000313" key="2">
    <source>
        <dbReference type="Proteomes" id="UP000605970"/>
    </source>
</evidence>
<evidence type="ECO:0000313" key="1">
    <source>
        <dbReference type="EMBL" id="KAF7639243.1"/>
    </source>
</evidence>